<dbReference type="InterPro" id="IPR009057">
    <property type="entry name" value="Homeodomain-like_sf"/>
</dbReference>
<dbReference type="FunFam" id="1.10.10.60:FF:000009">
    <property type="entry name" value="transcription factor MYB1R1"/>
    <property type="match status" value="1"/>
</dbReference>
<keyword evidence="6" id="KW-0479">Metal-binding</keyword>
<evidence type="ECO:0000259" key="7">
    <source>
        <dbReference type="PROSITE" id="PS50090"/>
    </source>
</evidence>
<accession>A0AAV7EWA5</accession>
<dbReference type="EMBL" id="JAINDJ010000003">
    <property type="protein sequence ID" value="KAG9452156.1"/>
    <property type="molecule type" value="Genomic_DNA"/>
</dbReference>
<dbReference type="InterPro" id="IPR017930">
    <property type="entry name" value="Myb_dom"/>
</dbReference>
<dbReference type="Gene3D" id="1.10.10.60">
    <property type="entry name" value="Homeodomain-like"/>
    <property type="match status" value="1"/>
</dbReference>
<dbReference type="GO" id="GO:0003677">
    <property type="term" value="F:DNA binding"/>
    <property type="evidence" value="ECO:0007669"/>
    <property type="project" value="UniProtKB-KW"/>
</dbReference>
<name>A0AAV7EWA5_ARIFI</name>
<dbReference type="PROSITE" id="PS50158">
    <property type="entry name" value="ZF_CCHC"/>
    <property type="match status" value="1"/>
</dbReference>
<keyword evidence="12" id="KW-1185">Reference proteome</keyword>
<dbReference type="GO" id="GO:0008270">
    <property type="term" value="F:zinc ion binding"/>
    <property type="evidence" value="ECO:0007669"/>
    <property type="project" value="UniProtKB-KW"/>
</dbReference>
<proteinExistence type="predicted"/>
<keyword evidence="5" id="KW-0539">Nucleus</keyword>
<dbReference type="AlphaFoldDB" id="A0AAV7EWA5"/>
<evidence type="ECO:0000256" key="4">
    <source>
        <dbReference type="ARBA" id="ARBA00023163"/>
    </source>
</evidence>
<feature type="domain" description="Myb-like" evidence="7">
    <location>
        <begin position="80"/>
        <end position="132"/>
    </location>
</feature>
<evidence type="ECO:0000259" key="9">
    <source>
        <dbReference type="PROSITE" id="PS51293"/>
    </source>
</evidence>
<dbReference type="InterPro" id="IPR017884">
    <property type="entry name" value="SANT_dom"/>
</dbReference>
<evidence type="ECO:0000256" key="5">
    <source>
        <dbReference type="ARBA" id="ARBA00023242"/>
    </source>
</evidence>
<dbReference type="InterPro" id="IPR001005">
    <property type="entry name" value="SANT/Myb"/>
</dbReference>
<evidence type="ECO:0000313" key="11">
    <source>
        <dbReference type="EMBL" id="KAG9452156.1"/>
    </source>
</evidence>
<keyword evidence="3" id="KW-0238">DNA-binding</keyword>
<evidence type="ECO:0000256" key="2">
    <source>
        <dbReference type="ARBA" id="ARBA00023015"/>
    </source>
</evidence>
<feature type="domain" description="CCHC-type" evidence="8">
    <location>
        <begin position="7"/>
        <end position="24"/>
    </location>
</feature>
<feature type="domain" description="SANT" evidence="9">
    <location>
        <begin position="88"/>
        <end position="136"/>
    </location>
</feature>
<evidence type="ECO:0000313" key="12">
    <source>
        <dbReference type="Proteomes" id="UP000825729"/>
    </source>
</evidence>
<dbReference type="InterPro" id="IPR006447">
    <property type="entry name" value="Myb_dom_plants"/>
</dbReference>
<reference evidence="11 12" key="1">
    <citation type="submission" date="2021-07" db="EMBL/GenBank/DDBJ databases">
        <title>The Aristolochia fimbriata genome: insights into angiosperm evolution, floral development and chemical biosynthesis.</title>
        <authorList>
            <person name="Jiao Y."/>
        </authorList>
    </citation>
    <scope>NUCLEOTIDE SEQUENCE [LARGE SCALE GENOMIC DNA]</scope>
    <source>
        <strain evidence="11">IBCAS-2021</strain>
        <tissue evidence="11">Leaf</tissue>
    </source>
</reference>
<dbReference type="InterPro" id="IPR052245">
    <property type="entry name" value="Plant_Stress_Dev_TF"/>
</dbReference>
<dbReference type="InterPro" id="IPR001878">
    <property type="entry name" value="Znf_CCHC"/>
</dbReference>
<dbReference type="Proteomes" id="UP000825729">
    <property type="component" value="Unassembled WGS sequence"/>
</dbReference>
<dbReference type="PROSITE" id="PS51293">
    <property type="entry name" value="SANT"/>
    <property type="match status" value="1"/>
</dbReference>
<dbReference type="GO" id="GO:0009723">
    <property type="term" value="P:response to ethylene"/>
    <property type="evidence" value="ECO:0007669"/>
    <property type="project" value="TreeGrafter"/>
</dbReference>
<keyword evidence="4" id="KW-0804">Transcription</keyword>
<gene>
    <name evidence="11" type="ORF">H6P81_005060</name>
</gene>
<evidence type="ECO:0000256" key="3">
    <source>
        <dbReference type="ARBA" id="ARBA00023125"/>
    </source>
</evidence>
<dbReference type="PANTHER" id="PTHR44191:SF61">
    <property type="entry name" value="OS08G0151000 PROTEIN"/>
    <property type="match status" value="1"/>
</dbReference>
<feature type="domain" description="HTH myb-type" evidence="10">
    <location>
        <begin position="80"/>
        <end position="136"/>
    </location>
</feature>
<dbReference type="CDD" id="cd00167">
    <property type="entry name" value="SANT"/>
    <property type="match status" value="1"/>
</dbReference>
<comment type="subcellular location">
    <subcellularLocation>
        <location evidence="1">Nucleus</location>
    </subcellularLocation>
</comment>
<keyword evidence="6" id="KW-0862">Zinc</keyword>
<keyword evidence="6" id="KW-0863">Zinc-finger</keyword>
<organism evidence="11 12">
    <name type="scientific">Aristolochia fimbriata</name>
    <name type="common">White veined hardy Dutchman's pipe vine</name>
    <dbReference type="NCBI Taxonomy" id="158543"/>
    <lineage>
        <taxon>Eukaryota</taxon>
        <taxon>Viridiplantae</taxon>
        <taxon>Streptophyta</taxon>
        <taxon>Embryophyta</taxon>
        <taxon>Tracheophyta</taxon>
        <taxon>Spermatophyta</taxon>
        <taxon>Magnoliopsida</taxon>
        <taxon>Magnoliidae</taxon>
        <taxon>Piperales</taxon>
        <taxon>Aristolochiaceae</taxon>
        <taxon>Aristolochia</taxon>
    </lineage>
</organism>
<protein>
    <submittedName>
        <fullName evidence="11">Uncharacterized protein</fullName>
    </submittedName>
</protein>
<evidence type="ECO:0000259" key="10">
    <source>
        <dbReference type="PROSITE" id="PS51294"/>
    </source>
</evidence>
<evidence type="ECO:0000259" key="8">
    <source>
        <dbReference type="PROSITE" id="PS50158"/>
    </source>
</evidence>
<evidence type="ECO:0000256" key="1">
    <source>
        <dbReference type="ARBA" id="ARBA00004123"/>
    </source>
</evidence>
<dbReference type="Pfam" id="PF00249">
    <property type="entry name" value="Myb_DNA-binding"/>
    <property type="match status" value="1"/>
</dbReference>
<keyword evidence="2" id="KW-0805">Transcription regulation</keyword>
<dbReference type="SMART" id="SM00717">
    <property type="entry name" value="SANT"/>
    <property type="match status" value="1"/>
</dbReference>
<dbReference type="SUPFAM" id="SSF46689">
    <property type="entry name" value="Homeodomain-like"/>
    <property type="match status" value="1"/>
</dbReference>
<dbReference type="NCBIfam" id="TIGR01557">
    <property type="entry name" value="myb_SHAQKYF"/>
    <property type="match status" value="1"/>
</dbReference>
<dbReference type="PANTHER" id="PTHR44191">
    <property type="entry name" value="TRANSCRIPTION FACTOR KUA1"/>
    <property type="match status" value="1"/>
</dbReference>
<dbReference type="PROSITE" id="PS50090">
    <property type="entry name" value="MYB_LIKE"/>
    <property type="match status" value="1"/>
</dbReference>
<dbReference type="GO" id="GO:0009739">
    <property type="term" value="P:response to gibberellin"/>
    <property type="evidence" value="ECO:0007669"/>
    <property type="project" value="TreeGrafter"/>
</dbReference>
<comment type="caution">
    <text evidence="11">The sequence shown here is derived from an EMBL/GenBank/DDBJ whole genome shotgun (WGS) entry which is preliminary data.</text>
</comment>
<dbReference type="PROSITE" id="PS51294">
    <property type="entry name" value="HTH_MYB"/>
    <property type="match status" value="1"/>
</dbReference>
<evidence type="ECO:0000256" key="6">
    <source>
        <dbReference type="PROSITE-ProRule" id="PRU00047"/>
    </source>
</evidence>
<dbReference type="GO" id="GO:0005634">
    <property type="term" value="C:nucleus"/>
    <property type="evidence" value="ECO:0007669"/>
    <property type="project" value="UniProtKB-SubCell"/>
</dbReference>
<dbReference type="GO" id="GO:0006355">
    <property type="term" value="P:regulation of DNA-templated transcription"/>
    <property type="evidence" value="ECO:0007669"/>
    <property type="project" value="UniProtKB-ARBA"/>
</dbReference>
<sequence>MGKDMSRKCSHCGNNGHNSRTCNEKGLKLFGVRILGEGEEVMRKSKSLGNLAACAPADNGAGDDGYLSDGLVHSSRRSAHERKKGVPWTEEEHRTFLAGLEKLGKGDWRGISRNFVTTKTPTQVASHAQKYFLRQSTQNKRKRRSSLFDMVINDNASTSETTPTLNLVRMPETPGQSSLHRHNLYACTSARTAVQTYLRTSEAYPTTPFDRSTGGFSSLNSSNYMVDVNKQANVGLSPILPALSLTPTVDFTDQTMPFSPRFNFETTYGPNFLKLSFNPPTQPDPHYLSATSSCSPSTDSSDLELTIAPPRPLNTNKLSQGTTNFPGAIQVI</sequence>